<comment type="caution">
    <text evidence="1">The sequence shown here is derived from an EMBL/GenBank/DDBJ whole genome shotgun (WGS) entry which is preliminary data.</text>
</comment>
<dbReference type="Proteomes" id="UP000052979">
    <property type="component" value="Unassembled WGS sequence"/>
</dbReference>
<sequence length="122" mass="13695">MALRRTYVELLRSTDSSLFIPGHLAPVRNPTREAANREQYGEHPRWKAHSLIDDPGIKVDVGIETPLLEIVVLKRNGLAFPSDIKERILDSEGLQTPRRALLHQLATGVVVFVQSVTQPHQT</sequence>
<accession>A0A0U1PVX6</accession>
<protein>
    <submittedName>
        <fullName evidence="1">Uncharacterized protein</fullName>
    </submittedName>
</protein>
<keyword evidence="2" id="KW-1185">Reference proteome</keyword>
<evidence type="ECO:0000313" key="1">
    <source>
        <dbReference type="EMBL" id="KKM47172.1"/>
    </source>
</evidence>
<name>A0A0U1PVX6_9MICO</name>
<proteinExistence type="predicted"/>
<dbReference type="EMBL" id="LBFI01000005">
    <property type="protein sequence ID" value="KKM47172.1"/>
    <property type="molecule type" value="Genomic_DNA"/>
</dbReference>
<gene>
    <name evidence="1" type="ORF">VT73_00825</name>
</gene>
<feature type="non-terminal residue" evidence="1">
    <location>
        <position position="122"/>
    </location>
</feature>
<dbReference type="AlphaFoldDB" id="A0A0U1PVX6"/>
<organism evidence="1 2">
    <name type="scientific">Rathayibacter toxicus</name>
    <dbReference type="NCBI Taxonomy" id="145458"/>
    <lineage>
        <taxon>Bacteria</taxon>
        <taxon>Bacillati</taxon>
        <taxon>Actinomycetota</taxon>
        <taxon>Actinomycetes</taxon>
        <taxon>Micrococcales</taxon>
        <taxon>Microbacteriaceae</taxon>
        <taxon>Rathayibacter</taxon>
    </lineage>
</organism>
<evidence type="ECO:0000313" key="2">
    <source>
        <dbReference type="Proteomes" id="UP000052979"/>
    </source>
</evidence>
<reference evidence="1 2" key="1">
    <citation type="submission" date="2015-04" db="EMBL/GenBank/DDBJ databases">
        <title>Draft genome sequence of Rathayibacter toxicus strain FH-142 (AKA 70134 or CS 32), a Western Australian isolate.</title>
        <authorList>
            <consortium name="Consortium for Microbial Forensics and Genomics (microFORGE)"/>
            <person name="Knight B.M."/>
            <person name="Roberts D.P."/>
            <person name="Lin D."/>
            <person name="Hari K."/>
            <person name="Fletcher J."/>
            <person name="Melcher U."/>
            <person name="Blagden T."/>
            <person name="Luster D.G."/>
            <person name="Sechler A.J."/>
            <person name="Schneider W.L."/>
            <person name="Winegar R.A."/>
        </authorList>
    </citation>
    <scope>NUCLEOTIDE SEQUENCE [LARGE SCALE GENOMIC DNA]</scope>
    <source>
        <strain evidence="1 2">FH142</strain>
    </source>
</reference>